<dbReference type="EMBL" id="BKCJ011244523">
    <property type="protein sequence ID" value="GFD09307.1"/>
    <property type="molecule type" value="Genomic_DNA"/>
</dbReference>
<feature type="non-terminal residue" evidence="1">
    <location>
        <position position="1"/>
    </location>
</feature>
<organism evidence="1">
    <name type="scientific">Tanacetum cinerariifolium</name>
    <name type="common">Dalmatian daisy</name>
    <name type="synonym">Chrysanthemum cinerariifolium</name>
    <dbReference type="NCBI Taxonomy" id="118510"/>
    <lineage>
        <taxon>Eukaryota</taxon>
        <taxon>Viridiplantae</taxon>
        <taxon>Streptophyta</taxon>
        <taxon>Embryophyta</taxon>
        <taxon>Tracheophyta</taxon>
        <taxon>Spermatophyta</taxon>
        <taxon>Magnoliopsida</taxon>
        <taxon>eudicotyledons</taxon>
        <taxon>Gunneridae</taxon>
        <taxon>Pentapetalae</taxon>
        <taxon>asterids</taxon>
        <taxon>campanulids</taxon>
        <taxon>Asterales</taxon>
        <taxon>Asteraceae</taxon>
        <taxon>Asteroideae</taxon>
        <taxon>Anthemideae</taxon>
        <taxon>Anthemidinae</taxon>
        <taxon>Tanacetum</taxon>
    </lineage>
</organism>
<reference evidence="1" key="1">
    <citation type="journal article" date="2019" name="Sci. Rep.">
        <title>Draft genome of Tanacetum cinerariifolium, the natural source of mosquito coil.</title>
        <authorList>
            <person name="Yamashiro T."/>
            <person name="Shiraishi A."/>
            <person name="Satake H."/>
            <person name="Nakayama K."/>
        </authorList>
    </citation>
    <scope>NUCLEOTIDE SEQUENCE</scope>
</reference>
<name>A0A699TGS6_TANCI</name>
<protein>
    <submittedName>
        <fullName evidence="1">Uncharacterized protein</fullName>
    </submittedName>
</protein>
<comment type="caution">
    <text evidence="1">The sequence shown here is derived from an EMBL/GenBank/DDBJ whole genome shotgun (WGS) entry which is preliminary data.</text>
</comment>
<feature type="non-terminal residue" evidence="1">
    <location>
        <position position="170"/>
    </location>
</feature>
<gene>
    <name evidence="1" type="ORF">Tci_881276</name>
</gene>
<proteinExistence type="predicted"/>
<accession>A0A699TGS6</accession>
<sequence length="170" mass="20124">ICPRLPNQGFVELPSEEDLLTFIKEPGYFCKCDMLSTIRTDQTHQPWRTFLAVINKCISRKTTSLDRLRESRAQIIWAMYNQMNVDYIALLWEDFMYQADNRGISSARKEHMTYPRFTKVIINHFISKDNTISMRNRINLPTVRDDTLLGTLKFISKTEDYRKYRALISD</sequence>
<dbReference type="AlphaFoldDB" id="A0A699TGS6"/>
<evidence type="ECO:0000313" key="1">
    <source>
        <dbReference type="EMBL" id="GFD09307.1"/>
    </source>
</evidence>